<sequence>MSNMAQIYQIVVIGFRGEKKTVDVATSEDDFNKTTISAFQEKLMVKFPELKGAQFRMMFTDVQLEDTDTFSMRKILNKSTIFLIVRMPGGAAPAHTHTQHTPRGVKRGESGTAALNTWTEHTCRDFSSYISCLLC</sequence>
<dbReference type="Gene3D" id="3.10.20.90">
    <property type="entry name" value="Phosphatidylinositol 3-kinase Catalytic Subunit, Chain A, domain 1"/>
    <property type="match status" value="1"/>
</dbReference>
<feature type="domain" description="Ubiquitin-like" evidence="1">
    <location>
        <begin position="33"/>
        <end position="90"/>
    </location>
</feature>
<evidence type="ECO:0000259" key="1">
    <source>
        <dbReference type="PROSITE" id="PS50053"/>
    </source>
</evidence>
<dbReference type="AlphaFoldDB" id="A0A7J6B2I0"/>
<keyword evidence="3" id="KW-1185">Reference proteome</keyword>
<proteinExistence type="predicted"/>
<dbReference type="InterPro" id="IPR000626">
    <property type="entry name" value="Ubiquitin-like_dom"/>
</dbReference>
<dbReference type="PROSITE" id="PS50053">
    <property type="entry name" value="UBIQUITIN_2"/>
    <property type="match status" value="1"/>
</dbReference>
<comment type="caution">
    <text evidence="2">The sequence shown here is derived from an EMBL/GenBank/DDBJ whole genome shotgun (WGS) entry which is preliminary data.</text>
</comment>
<name>A0A7J6B2I0_AMEME</name>
<evidence type="ECO:0000313" key="3">
    <source>
        <dbReference type="Proteomes" id="UP000593565"/>
    </source>
</evidence>
<reference evidence="2 3" key="1">
    <citation type="submission" date="2020-02" db="EMBL/GenBank/DDBJ databases">
        <title>A chromosome-scale genome assembly of the black bullhead catfish (Ameiurus melas).</title>
        <authorList>
            <person name="Wen M."/>
            <person name="Zham M."/>
            <person name="Cabau C."/>
            <person name="Klopp C."/>
            <person name="Donnadieu C."/>
            <person name="Roques C."/>
            <person name="Bouchez O."/>
            <person name="Lampietro C."/>
            <person name="Jouanno E."/>
            <person name="Herpin A."/>
            <person name="Louis A."/>
            <person name="Berthelot C."/>
            <person name="Parey E."/>
            <person name="Roest-Crollius H."/>
            <person name="Braasch I."/>
            <person name="Postlethwait J."/>
            <person name="Robinson-Rechavi M."/>
            <person name="Echchiki A."/>
            <person name="Begum T."/>
            <person name="Montfort J."/>
            <person name="Schartl M."/>
            <person name="Bobe J."/>
            <person name="Guiguen Y."/>
        </authorList>
    </citation>
    <scope>NUCLEOTIDE SEQUENCE [LARGE SCALE GENOMIC DNA]</scope>
    <source>
        <strain evidence="2">M_S1</strain>
        <tissue evidence="2">Blood</tissue>
    </source>
</reference>
<organism evidence="2 3">
    <name type="scientific">Ameiurus melas</name>
    <name type="common">Black bullhead</name>
    <name type="synonym">Silurus melas</name>
    <dbReference type="NCBI Taxonomy" id="219545"/>
    <lineage>
        <taxon>Eukaryota</taxon>
        <taxon>Metazoa</taxon>
        <taxon>Chordata</taxon>
        <taxon>Craniata</taxon>
        <taxon>Vertebrata</taxon>
        <taxon>Euteleostomi</taxon>
        <taxon>Actinopterygii</taxon>
        <taxon>Neopterygii</taxon>
        <taxon>Teleostei</taxon>
        <taxon>Ostariophysi</taxon>
        <taxon>Siluriformes</taxon>
        <taxon>Ictaluridae</taxon>
        <taxon>Ameiurus</taxon>
    </lineage>
</organism>
<protein>
    <recommendedName>
        <fullName evidence="1">Ubiquitin-like domain-containing protein</fullName>
    </recommendedName>
</protein>
<dbReference type="SUPFAM" id="SSF54236">
    <property type="entry name" value="Ubiquitin-like"/>
    <property type="match status" value="1"/>
</dbReference>
<accession>A0A7J6B2I0</accession>
<dbReference type="Proteomes" id="UP000593565">
    <property type="component" value="Unassembled WGS sequence"/>
</dbReference>
<dbReference type="EMBL" id="JAAGNN010000005">
    <property type="protein sequence ID" value="KAF4089220.1"/>
    <property type="molecule type" value="Genomic_DNA"/>
</dbReference>
<gene>
    <name evidence="2" type="ORF">AMELA_G00063550</name>
</gene>
<dbReference type="InterPro" id="IPR029071">
    <property type="entry name" value="Ubiquitin-like_domsf"/>
</dbReference>
<evidence type="ECO:0000313" key="2">
    <source>
        <dbReference type="EMBL" id="KAF4089220.1"/>
    </source>
</evidence>